<dbReference type="GeneID" id="36937384"/>
<evidence type="ECO:0000256" key="3">
    <source>
        <dbReference type="ARBA" id="ARBA00023274"/>
    </source>
</evidence>
<dbReference type="RefSeq" id="YP_009485495.1">
    <property type="nucleotide sequence ID" value="NC_037728.1"/>
</dbReference>
<sequence length="303" mass="37034">MGQKTNPIIFRLGYKDNLCNSQYLENKFFNINLFIFQDIDIKKFLFQIFKQNNLIITFIKILRSESTVSLIIYYYIKIQIKFLIFKILKIWKFVFKKFKFKQLKKNNYKRIWIIKLIKYKFYIKKFKILKKNLICKILNILKNFYNIFINIFVILHNINKNNFLILTKNQKKKINIFKLHLRKYNKVKFYKENFNILIIFCNKKFSIPMLSNFICYQLEILKKHKFFFNFLKRILFLFITLKFSNLKGIKIQIKGRLNNKPRSNKHIILIGKLKLQTKKIRICYNESIAYSLNGTLGLKIWTN</sequence>
<dbReference type="GO" id="GO:1990904">
    <property type="term" value="C:ribonucleoprotein complex"/>
    <property type="evidence" value="ECO:0007669"/>
    <property type="project" value="UniProtKB-KW"/>
</dbReference>
<keyword evidence="4" id="KW-0496">Mitochondrion</keyword>
<protein>
    <submittedName>
        <fullName evidence="4">Ribosomal protein S3</fullName>
    </submittedName>
</protein>
<gene>
    <name evidence="4" type="primary">rps3</name>
</gene>
<evidence type="ECO:0000256" key="1">
    <source>
        <dbReference type="ARBA" id="ARBA00010761"/>
    </source>
</evidence>
<evidence type="ECO:0000256" key="2">
    <source>
        <dbReference type="ARBA" id="ARBA00022980"/>
    </source>
</evidence>
<dbReference type="SUPFAM" id="SSF54821">
    <property type="entry name" value="Ribosomal protein S3 C-terminal domain"/>
    <property type="match status" value="1"/>
</dbReference>
<dbReference type="EMBL" id="MF997421">
    <property type="protein sequence ID" value="AVR57559.1"/>
    <property type="molecule type" value="Genomic_DNA"/>
</dbReference>
<reference evidence="4" key="1">
    <citation type="journal article" date="2018" name="Mitochondrial DNA A DNA Mapp Seq Anal">
        <title>Comparative analysis of the mitochondrial genomes of six newly sequenced diatoms reveals group II introns in the barcoding region of cox1.</title>
        <authorList>
            <person name="Pogoda C.S."/>
            <person name="Keepers K.G."/>
            <person name="Hamsher S.E."/>
            <person name="Stepanek J.G."/>
            <person name="Kane N.C."/>
            <person name="Kociolek J.P."/>
        </authorList>
    </citation>
    <scope>NUCLEOTIDE SEQUENCE</scope>
</reference>
<keyword evidence="3" id="KW-0687">Ribonucleoprotein</keyword>
<dbReference type="AlphaFoldDB" id="A0A3G1PWF2"/>
<dbReference type="GO" id="GO:0005840">
    <property type="term" value="C:ribosome"/>
    <property type="evidence" value="ECO:0007669"/>
    <property type="project" value="UniProtKB-KW"/>
</dbReference>
<geneLocation type="mitochondrion" evidence="4"/>
<accession>A0A3G1PWF2</accession>
<organism evidence="4">
    <name type="scientific">Melosira undulata</name>
    <dbReference type="NCBI Taxonomy" id="2133757"/>
    <lineage>
        <taxon>Eukaryota</taxon>
        <taxon>Sar</taxon>
        <taxon>Stramenopiles</taxon>
        <taxon>Ochrophyta</taxon>
        <taxon>Bacillariophyta</taxon>
        <taxon>Coscinodiscophyceae</taxon>
        <taxon>Coscinodiscophycidae</taxon>
        <taxon>Melosirales</taxon>
        <taxon>Melosiraceae</taxon>
        <taxon>Melosira</taxon>
    </lineage>
</organism>
<proteinExistence type="inferred from homology"/>
<comment type="similarity">
    <text evidence="1">Belongs to the universal ribosomal protein uS3 family.</text>
</comment>
<evidence type="ECO:0000313" key="4">
    <source>
        <dbReference type="EMBL" id="AVR57559.1"/>
    </source>
</evidence>
<name>A0A3G1PWF2_9STRA</name>
<keyword evidence="2 4" id="KW-0689">Ribosomal protein</keyword>
<dbReference type="InterPro" id="IPR036419">
    <property type="entry name" value="Ribosomal_S3_C_sf"/>
</dbReference>
<dbReference type="Gene3D" id="3.30.1140.32">
    <property type="entry name" value="Ribosomal protein S3, C-terminal domain"/>
    <property type="match status" value="1"/>
</dbReference>